<evidence type="ECO:0000313" key="18">
    <source>
        <dbReference type="EMBL" id="KAI9639112.1"/>
    </source>
</evidence>
<dbReference type="GO" id="GO:0005789">
    <property type="term" value="C:endoplasmic reticulum membrane"/>
    <property type="evidence" value="ECO:0007669"/>
    <property type="project" value="UniProtKB-SubCell"/>
</dbReference>
<dbReference type="RefSeq" id="XP_052948889.1">
    <property type="nucleotide sequence ID" value="XM_053090574.1"/>
</dbReference>
<dbReference type="GO" id="GO:0046872">
    <property type="term" value="F:metal ion binding"/>
    <property type="evidence" value="ECO:0007669"/>
    <property type="project" value="UniProtKB-KW"/>
</dbReference>
<dbReference type="PANTHER" id="PTHR12147">
    <property type="entry name" value="METALLOPEPTIDASE M28 FAMILY MEMBER"/>
    <property type="match status" value="1"/>
</dbReference>
<comment type="subcellular location">
    <subcellularLocation>
        <location evidence="2">Endoplasmic reticulum membrane</location>
        <topology evidence="2">Multi-pass membrane protein</topology>
    </subcellularLocation>
</comment>
<feature type="transmembrane region" description="Helical" evidence="16">
    <location>
        <begin position="624"/>
        <end position="643"/>
    </location>
</feature>
<evidence type="ECO:0000256" key="8">
    <source>
        <dbReference type="ARBA" id="ARBA00022824"/>
    </source>
</evidence>
<dbReference type="InterPro" id="IPR048024">
    <property type="entry name" value="Fxna-like_M28_dom"/>
</dbReference>
<comment type="cofactor">
    <cofactor evidence="1">
        <name>Zn(2+)</name>
        <dbReference type="ChEBI" id="CHEBI:29105"/>
    </cofactor>
</comment>
<dbReference type="InterPro" id="IPR007484">
    <property type="entry name" value="Peptidase_M28"/>
</dbReference>
<keyword evidence="6 14" id="KW-0479">Metal-binding</keyword>
<keyword evidence="13" id="KW-0325">Glycoprotein</keyword>
<feature type="transmembrane region" description="Helical" evidence="16">
    <location>
        <begin position="591"/>
        <end position="612"/>
    </location>
</feature>
<feature type="region of interest" description="Disordered" evidence="15">
    <location>
        <begin position="1"/>
        <end position="20"/>
    </location>
</feature>
<name>A0AA38HFH9_9TREE</name>
<evidence type="ECO:0000256" key="1">
    <source>
        <dbReference type="ARBA" id="ARBA00001947"/>
    </source>
</evidence>
<organism evidence="18 19">
    <name type="scientific">Dioszegia hungarica</name>
    <dbReference type="NCBI Taxonomy" id="4972"/>
    <lineage>
        <taxon>Eukaryota</taxon>
        <taxon>Fungi</taxon>
        <taxon>Dikarya</taxon>
        <taxon>Basidiomycota</taxon>
        <taxon>Agaricomycotina</taxon>
        <taxon>Tremellomycetes</taxon>
        <taxon>Tremellales</taxon>
        <taxon>Bulleribasidiaceae</taxon>
        <taxon>Dioszegia</taxon>
    </lineage>
</organism>
<evidence type="ECO:0000256" key="15">
    <source>
        <dbReference type="SAM" id="MobiDB-lite"/>
    </source>
</evidence>
<keyword evidence="10 16" id="KW-1133">Transmembrane helix</keyword>
<keyword evidence="8" id="KW-0256">Endoplasmic reticulum</keyword>
<evidence type="ECO:0000256" key="14">
    <source>
        <dbReference type="RuleBase" id="RU361240"/>
    </source>
</evidence>
<dbReference type="Gene3D" id="3.40.630.10">
    <property type="entry name" value="Zn peptidases"/>
    <property type="match status" value="1"/>
</dbReference>
<sequence>MSSPANALRGPESWTSAGRDARAANRLAPTRWRSWAWLLPTLTIVPYLFGKLHYSLPTPLPPYDARGRAQVSEDIALGHVLALENIGYRTVGTHEAVRGEEYVLEQARSLQAKCKGGVLVCEVWEQIGSGGHSFTIADHDVLKLYAGVRNVIMRISAKQGIRGEKDAVLLGSHIDSTLPAPGAADDGLGVGVMLDLARVLIERNEAFNGSVIFVWNGAEETLQDGSHLYATQHETAKTVRAVINLEAAGTTGGALLFQATSREMIEAYSHVPYPHGTAIASEVFASGIMISDTDFGQYERYLNVSGLDMALVGHSYFYHTRKDSIENISPGSAQHFGANIHAVLQQLTGPDSPLVSNTPWSAPDLVYVSLFDRVFLKWSMSAADKAYPALAAVVAAITFPRSLKRAKVLALAVVATPLGMVAALAAANGWAAGLSLAGWKQTWFINEHLPLVLYVPVGFIGYFSAQFGLSYFLSPIDRPLLEHAHLHAQLLYPTTLMLVLQFFRLRSAYVNALIVIVLLVGAIGHEVSSSVARAAAKPGMARQVQHQVVILWGYAIPMTIMVALAVEGVTSTLDIFTPLTGRMGKEAPAEHIIATISSVFGFTFLPQAVPLFHRLPRNNQRRALLVLLGLSAVITAIFVSPTVPSYDDQHPKRMAVQYSHNHTSGEDALRIAFLDQGDKLGVLPAIHERYGNPRYTPQPKPLNEYTADWDVIYPISVFLDGYEFPLETKVEDNFKWPEMGTEITSTEVKGGRKINLKLDFTGLVWPTIAFSAEILEWSFDFLPPVGNKRHHVKVVPTVLEPVVELWMTIKETEPVKMDWTAVDGKQMVPWTAPRLGPDMPGSKLLLDLDRWAEKKWKKSIDITAAGIVSGVVDI</sequence>
<dbReference type="Pfam" id="PF04389">
    <property type="entry name" value="Peptidase_M28"/>
    <property type="match status" value="1"/>
</dbReference>
<evidence type="ECO:0000256" key="2">
    <source>
        <dbReference type="ARBA" id="ARBA00004477"/>
    </source>
</evidence>
<evidence type="ECO:0000256" key="6">
    <source>
        <dbReference type="ARBA" id="ARBA00022723"/>
    </source>
</evidence>
<evidence type="ECO:0000256" key="7">
    <source>
        <dbReference type="ARBA" id="ARBA00022801"/>
    </source>
</evidence>
<dbReference type="EC" id="3.4.-.-" evidence="14"/>
<keyword evidence="19" id="KW-1185">Reference proteome</keyword>
<evidence type="ECO:0000259" key="17">
    <source>
        <dbReference type="Pfam" id="PF04389"/>
    </source>
</evidence>
<dbReference type="PANTHER" id="PTHR12147:SF22">
    <property type="entry name" value="ENDOPLASMIC RETICULUM METALLOPEPTIDASE 1"/>
    <property type="match status" value="1"/>
</dbReference>
<dbReference type="GO" id="GO:0006508">
    <property type="term" value="P:proteolysis"/>
    <property type="evidence" value="ECO:0007669"/>
    <property type="project" value="UniProtKB-KW"/>
</dbReference>
<keyword evidence="9 14" id="KW-0862">Zinc</keyword>
<evidence type="ECO:0000256" key="4">
    <source>
        <dbReference type="ARBA" id="ARBA00022670"/>
    </source>
</evidence>
<keyword evidence="4 14" id="KW-0645">Protease</keyword>
<keyword evidence="5 16" id="KW-0812">Transmembrane</keyword>
<feature type="transmembrane region" description="Helical" evidence="16">
    <location>
        <begin position="548"/>
        <end position="571"/>
    </location>
</feature>
<dbReference type="SUPFAM" id="SSF53187">
    <property type="entry name" value="Zn-dependent exopeptidases"/>
    <property type="match status" value="1"/>
</dbReference>
<evidence type="ECO:0000256" key="12">
    <source>
        <dbReference type="ARBA" id="ARBA00023136"/>
    </source>
</evidence>
<evidence type="ECO:0000256" key="5">
    <source>
        <dbReference type="ARBA" id="ARBA00022692"/>
    </source>
</evidence>
<keyword evidence="7 14" id="KW-0378">Hydrolase</keyword>
<dbReference type="Proteomes" id="UP001164286">
    <property type="component" value="Unassembled WGS sequence"/>
</dbReference>
<dbReference type="CDD" id="cd03875">
    <property type="entry name" value="M28_Fxna_like"/>
    <property type="match status" value="1"/>
</dbReference>
<evidence type="ECO:0000256" key="3">
    <source>
        <dbReference type="ARBA" id="ARBA00010918"/>
    </source>
</evidence>
<feature type="transmembrane region" description="Helical" evidence="16">
    <location>
        <begin position="509"/>
        <end position="527"/>
    </location>
</feature>
<feature type="transmembrane region" description="Helical" evidence="16">
    <location>
        <begin position="451"/>
        <end position="474"/>
    </location>
</feature>
<reference evidence="18" key="1">
    <citation type="journal article" date="2022" name="G3 (Bethesda)">
        <title>High quality genome of the basidiomycete yeast Dioszegia hungarica PDD-24b-2 isolated from cloud water.</title>
        <authorList>
            <person name="Jarrige D."/>
            <person name="Haridas S."/>
            <person name="Bleykasten-Grosshans C."/>
            <person name="Joly M."/>
            <person name="Nadalig T."/>
            <person name="Sancelme M."/>
            <person name="Vuilleumier S."/>
            <person name="Grigoriev I.V."/>
            <person name="Amato P."/>
            <person name="Bringel F."/>
        </authorList>
    </citation>
    <scope>NUCLEOTIDE SEQUENCE</scope>
    <source>
        <strain evidence="18">PDD-24b-2</strain>
    </source>
</reference>
<dbReference type="FunFam" id="3.40.630.10:FF:000008">
    <property type="entry name" value="Endoplasmic reticulum metallopeptidase 1"/>
    <property type="match status" value="1"/>
</dbReference>
<dbReference type="GeneID" id="77729779"/>
<comment type="caution">
    <text evidence="18">The sequence shown here is derived from an EMBL/GenBank/DDBJ whole genome shotgun (WGS) entry which is preliminary data.</text>
</comment>
<dbReference type="GO" id="GO:0008235">
    <property type="term" value="F:metalloexopeptidase activity"/>
    <property type="evidence" value="ECO:0007669"/>
    <property type="project" value="InterPro"/>
</dbReference>
<keyword evidence="12 16" id="KW-0472">Membrane</keyword>
<gene>
    <name evidence="18" type="ORF">MKK02DRAFT_39390</name>
</gene>
<dbReference type="InterPro" id="IPR045175">
    <property type="entry name" value="M28_fam"/>
</dbReference>
<evidence type="ECO:0000313" key="19">
    <source>
        <dbReference type="Proteomes" id="UP001164286"/>
    </source>
</evidence>
<proteinExistence type="inferred from homology"/>
<evidence type="ECO:0000256" key="11">
    <source>
        <dbReference type="ARBA" id="ARBA00023049"/>
    </source>
</evidence>
<keyword evidence="11" id="KW-0482">Metalloprotease</keyword>
<comment type="similarity">
    <text evidence="3 14">Belongs to the peptidase M28 family.</text>
</comment>
<protein>
    <recommendedName>
        <fullName evidence="14">Peptide hydrolase</fullName>
        <ecNumber evidence="14">3.4.-.-</ecNumber>
    </recommendedName>
</protein>
<accession>A0AA38HFH9</accession>
<feature type="domain" description="Peptidase M28" evidence="17">
    <location>
        <begin position="150"/>
        <end position="343"/>
    </location>
</feature>
<dbReference type="EMBL" id="JAKWFO010000001">
    <property type="protein sequence ID" value="KAI9639112.1"/>
    <property type="molecule type" value="Genomic_DNA"/>
</dbReference>
<feature type="transmembrane region" description="Helical" evidence="16">
    <location>
        <begin position="408"/>
        <end position="431"/>
    </location>
</feature>
<dbReference type="AlphaFoldDB" id="A0AA38HFH9"/>
<evidence type="ECO:0000256" key="16">
    <source>
        <dbReference type="SAM" id="Phobius"/>
    </source>
</evidence>
<evidence type="ECO:0000256" key="9">
    <source>
        <dbReference type="ARBA" id="ARBA00022833"/>
    </source>
</evidence>
<evidence type="ECO:0000256" key="10">
    <source>
        <dbReference type="ARBA" id="ARBA00022989"/>
    </source>
</evidence>
<evidence type="ECO:0000256" key="13">
    <source>
        <dbReference type="ARBA" id="ARBA00023180"/>
    </source>
</evidence>